<accession>A0A5S4ZPZ6</accession>
<feature type="coiled-coil region" evidence="1">
    <location>
        <begin position="84"/>
        <end position="111"/>
    </location>
</feature>
<reference evidence="2 3" key="1">
    <citation type="submission" date="2019-07" db="EMBL/GenBank/DDBJ databases">
        <title>Genomic Encyclopedia of Type Strains, Phase I: the one thousand microbial genomes (KMG-I) project.</title>
        <authorList>
            <person name="Kyrpides N."/>
        </authorList>
    </citation>
    <scope>NUCLEOTIDE SEQUENCE [LARGE SCALE GENOMIC DNA]</scope>
    <source>
        <strain evidence="2 3">DSM 6562</strain>
    </source>
</reference>
<organism evidence="2 3">
    <name type="scientific">Desulfallas thermosapovorans DSM 6562</name>
    <dbReference type="NCBI Taxonomy" id="1121431"/>
    <lineage>
        <taxon>Bacteria</taxon>
        <taxon>Bacillati</taxon>
        <taxon>Bacillota</taxon>
        <taxon>Clostridia</taxon>
        <taxon>Eubacteriales</taxon>
        <taxon>Desulfallaceae</taxon>
        <taxon>Desulfallas</taxon>
    </lineage>
</organism>
<dbReference type="EMBL" id="VNHM01000012">
    <property type="protein sequence ID" value="TYO94741.1"/>
    <property type="molecule type" value="Genomic_DNA"/>
</dbReference>
<proteinExistence type="predicted"/>
<dbReference type="RefSeq" id="WP_166512196.1">
    <property type="nucleotide sequence ID" value="NZ_VNHM01000012.1"/>
</dbReference>
<name>A0A5S4ZPZ6_9FIRM</name>
<keyword evidence="3" id="KW-1185">Reference proteome</keyword>
<dbReference type="AlphaFoldDB" id="A0A5S4ZPZ6"/>
<protein>
    <submittedName>
        <fullName evidence="2">Uncharacterized protein</fullName>
    </submittedName>
</protein>
<keyword evidence="1" id="KW-0175">Coiled coil</keyword>
<sequence length="301" mass="34303">MQIDKIVNLLETEGPLTGKSLLEKTKIDQFSLWKICNSSEKIITQTIGKRYLRLDKQVEGYARLSPSIIREFYGYTIIGTVNNLQEISKRAELLQQEIVQISKNKLELAREVIKKICESLEDSQIIKECACFIIAGDVAYGMSHLEPRPETSTGELVQGSDLDIVVITRDLPDNIIKGLDLAIYNEKNFLLKNPSYKEEIDYIVKDISKARAQMEFDCFESMVASKILDEGQFLYGSLDIFNEVKKLLSDKGIPEKIAALEKEALTNRVNAEAYLLKCEGTLADENVMKLFYTKEEKEEFF</sequence>
<evidence type="ECO:0000313" key="2">
    <source>
        <dbReference type="EMBL" id="TYO94741.1"/>
    </source>
</evidence>
<evidence type="ECO:0000256" key="1">
    <source>
        <dbReference type="SAM" id="Coils"/>
    </source>
</evidence>
<gene>
    <name evidence="2" type="ORF">LX24_02210</name>
</gene>
<comment type="caution">
    <text evidence="2">The sequence shown here is derived from an EMBL/GenBank/DDBJ whole genome shotgun (WGS) entry which is preliminary data.</text>
</comment>
<dbReference type="Proteomes" id="UP000323166">
    <property type="component" value="Unassembled WGS sequence"/>
</dbReference>
<evidence type="ECO:0000313" key="3">
    <source>
        <dbReference type="Proteomes" id="UP000323166"/>
    </source>
</evidence>